<dbReference type="GO" id="GO:0005886">
    <property type="term" value="C:plasma membrane"/>
    <property type="evidence" value="ECO:0007669"/>
    <property type="project" value="UniProtKB-SubCell"/>
</dbReference>
<evidence type="ECO:0000256" key="6">
    <source>
        <dbReference type="ARBA" id="ARBA00022989"/>
    </source>
</evidence>
<dbReference type="PANTHER" id="PTHR30065">
    <property type="entry name" value="FLAGELLAR BIOSYNTHETIC PROTEIN FLIR"/>
    <property type="match status" value="1"/>
</dbReference>
<feature type="transmembrane region" description="Helical" evidence="10">
    <location>
        <begin position="47"/>
        <end position="65"/>
    </location>
</feature>
<dbReference type="EMBL" id="CP015519">
    <property type="protein sequence ID" value="APG27331.1"/>
    <property type="molecule type" value="Genomic_DNA"/>
</dbReference>
<feature type="transmembrane region" description="Helical" evidence="10">
    <location>
        <begin position="15"/>
        <end position="35"/>
    </location>
</feature>
<evidence type="ECO:0000313" key="11">
    <source>
        <dbReference type="EMBL" id="APG27331.1"/>
    </source>
</evidence>
<dbReference type="GO" id="GO:0006605">
    <property type="term" value="P:protein targeting"/>
    <property type="evidence" value="ECO:0007669"/>
    <property type="project" value="UniProtKB-UniRule"/>
</dbReference>
<dbReference type="PRINTS" id="PR00953">
    <property type="entry name" value="TYPE3IMRPROT"/>
</dbReference>
<keyword evidence="4 10" id="KW-1003">Cell membrane</keyword>
<evidence type="ECO:0000313" key="12">
    <source>
        <dbReference type="Proteomes" id="UP000182517"/>
    </source>
</evidence>
<feature type="transmembrane region" description="Helical" evidence="10">
    <location>
        <begin position="224"/>
        <end position="245"/>
    </location>
</feature>
<keyword evidence="5 10" id="KW-0812">Transmembrane</keyword>
<dbReference type="STRING" id="1842532.A7E78_05425"/>
<protein>
    <recommendedName>
        <fullName evidence="3 9">Flagellar biosynthetic protein FliR</fullName>
    </recommendedName>
</protein>
<gene>
    <name evidence="11" type="ORF">A7E78_05425</name>
</gene>
<feature type="transmembrane region" description="Helical" evidence="10">
    <location>
        <begin position="134"/>
        <end position="154"/>
    </location>
</feature>
<evidence type="ECO:0000256" key="8">
    <source>
        <dbReference type="ARBA" id="ARBA00023143"/>
    </source>
</evidence>
<feature type="transmembrane region" description="Helical" evidence="10">
    <location>
        <begin position="194"/>
        <end position="212"/>
    </location>
</feature>
<sequence>MRPVMPFPALSTETFGLFLVCAARVAALMSSIPVFSSAQTPMQLKAGLSLTLSLLVFPIISPMITSLPQTPIGLGLLVGQEALLGFILGFMGRLIFTAVEFGGTIIGYQMGFAAANVFDPQNQRQISLMSQFQSVFAILLFLALDAHHLFLRAIVHSYRLLPPGQLNLSGGAIPFLVDLTGNMFVLAVRFSAPILALLLLSGLVLGIMARVFPQLNVFMLSFPVNIGLALLVIGLTFQMVSTLLMREFNLLGERFMHIFQLLGGT</sequence>
<evidence type="ECO:0000256" key="2">
    <source>
        <dbReference type="ARBA" id="ARBA00009772"/>
    </source>
</evidence>
<keyword evidence="7 10" id="KW-0472">Membrane</keyword>
<dbReference type="Proteomes" id="UP000182517">
    <property type="component" value="Chromosome"/>
</dbReference>
<dbReference type="InterPro" id="IPR006303">
    <property type="entry name" value="FliR"/>
</dbReference>
<dbReference type="GO" id="GO:0044780">
    <property type="term" value="P:bacterial-type flagellum assembly"/>
    <property type="evidence" value="ECO:0007669"/>
    <property type="project" value="UniProtKB-UniRule"/>
</dbReference>
<dbReference type="NCBIfam" id="TIGR01400">
    <property type="entry name" value="fliR"/>
    <property type="match status" value="1"/>
</dbReference>
<evidence type="ECO:0000256" key="7">
    <source>
        <dbReference type="ARBA" id="ARBA00023136"/>
    </source>
</evidence>
<dbReference type="InterPro" id="IPR002010">
    <property type="entry name" value="T3SS_IM_R"/>
</dbReference>
<dbReference type="KEGG" id="pef:A7E78_05425"/>
<keyword evidence="6 10" id="KW-1133">Transmembrane helix</keyword>
<comment type="function">
    <text evidence="1 10">Role in flagellar biosynthesis.</text>
</comment>
<keyword evidence="11" id="KW-0966">Cell projection</keyword>
<comment type="similarity">
    <text evidence="2 10">Belongs to the FliR/MopE/SpaR family.</text>
</comment>
<comment type="subcellular location">
    <subcellularLocation>
        <location evidence="10">Cell membrane</location>
        <topology evidence="10">Multi-pass membrane protein</topology>
    </subcellularLocation>
    <subcellularLocation>
        <location evidence="10">Bacterial flagellum basal body</location>
    </subcellularLocation>
</comment>
<evidence type="ECO:0000256" key="4">
    <source>
        <dbReference type="ARBA" id="ARBA00022475"/>
    </source>
</evidence>
<dbReference type="GO" id="GO:0009425">
    <property type="term" value="C:bacterial-type flagellum basal body"/>
    <property type="evidence" value="ECO:0007669"/>
    <property type="project" value="UniProtKB-SubCell"/>
</dbReference>
<dbReference type="Pfam" id="PF01311">
    <property type="entry name" value="Bac_export_1"/>
    <property type="match status" value="1"/>
</dbReference>
<evidence type="ECO:0000256" key="3">
    <source>
        <dbReference type="ARBA" id="ARBA00021717"/>
    </source>
</evidence>
<reference evidence="11 12" key="1">
    <citation type="journal article" date="2017" name="Genome Announc.">
        <title>Complete Genome Sequences of Two Acetylene-Fermenting Pelobacter acetylenicus Strains.</title>
        <authorList>
            <person name="Sutton J.M."/>
            <person name="Baesman S.M."/>
            <person name="Fierst J.L."/>
            <person name="Poret-Peterson A.T."/>
            <person name="Oremland R.S."/>
            <person name="Dunlap D.S."/>
            <person name="Akob D.M."/>
        </authorList>
    </citation>
    <scope>NUCLEOTIDE SEQUENCE [LARGE SCALE GENOMIC DNA]</scope>
    <source>
        <strain evidence="11 12">SFB93</strain>
    </source>
</reference>
<proteinExistence type="inferred from homology"/>
<evidence type="ECO:0000256" key="1">
    <source>
        <dbReference type="ARBA" id="ARBA00002578"/>
    </source>
</evidence>
<organism evidence="11 12">
    <name type="scientific">Syntrophotalea acetylenivorans</name>
    <dbReference type="NCBI Taxonomy" id="1842532"/>
    <lineage>
        <taxon>Bacteria</taxon>
        <taxon>Pseudomonadati</taxon>
        <taxon>Thermodesulfobacteriota</taxon>
        <taxon>Desulfuromonadia</taxon>
        <taxon>Desulfuromonadales</taxon>
        <taxon>Syntrophotaleaceae</taxon>
        <taxon>Syntrophotalea</taxon>
    </lineage>
</organism>
<dbReference type="AlphaFoldDB" id="A0A1L3GN47"/>
<keyword evidence="12" id="KW-1185">Reference proteome</keyword>
<dbReference type="PANTHER" id="PTHR30065:SF8">
    <property type="entry name" value="FLAGELLAR BIOSYNTHETIC PROTEIN FLIR"/>
    <property type="match status" value="1"/>
</dbReference>
<keyword evidence="11" id="KW-0282">Flagellum</keyword>
<evidence type="ECO:0000256" key="9">
    <source>
        <dbReference type="NCBIfam" id="TIGR01400"/>
    </source>
</evidence>
<evidence type="ECO:0000256" key="5">
    <source>
        <dbReference type="ARBA" id="ARBA00022692"/>
    </source>
</evidence>
<accession>A0A1L3GN47</accession>
<name>A0A1L3GN47_9BACT</name>
<evidence type="ECO:0000256" key="10">
    <source>
        <dbReference type="RuleBase" id="RU362071"/>
    </source>
</evidence>
<keyword evidence="11" id="KW-0969">Cilium</keyword>
<keyword evidence="8 10" id="KW-0975">Bacterial flagellum</keyword>